<evidence type="ECO:0000259" key="7">
    <source>
        <dbReference type="PROSITE" id="PS51203"/>
    </source>
</evidence>
<dbReference type="SUPFAM" id="SSF49764">
    <property type="entry name" value="HSP20-like chaperones"/>
    <property type="match status" value="1"/>
</dbReference>
<dbReference type="Gene3D" id="2.60.40.790">
    <property type="match status" value="1"/>
</dbReference>
<dbReference type="CDD" id="cd06467">
    <property type="entry name" value="p23_NUDC_like"/>
    <property type="match status" value="1"/>
</dbReference>
<comment type="subcellular location">
    <subcellularLocation>
        <location evidence="2">Cytoplasm</location>
    </subcellularLocation>
    <subcellularLocation>
        <location evidence="1">Nucleus</location>
    </subcellularLocation>
</comment>
<keyword evidence="5" id="KW-0539">Nucleus</keyword>
<dbReference type="Pfam" id="PF04969">
    <property type="entry name" value="CS"/>
    <property type="match status" value="1"/>
</dbReference>
<gene>
    <name evidence="8" type="primary">NUDCD1</name>
    <name evidence="8" type="ORF">A0J61_00286</name>
</gene>
<dbReference type="InterPro" id="IPR037895">
    <property type="entry name" value="NUDCD1"/>
</dbReference>
<protein>
    <recommendedName>
        <fullName evidence="3">NudC domain-containing protein 1</fullName>
    </recommendedName>
</protein>
<evidence type="ECO:0000256" key="6">
    <source>
        <dbReference type="SAM" id="MobiDB-lite"/>
    </source>
</evidence>
<sequence>MKMNSRFKPDTSKLNLKFDGYKLAPLPGHDGVQRVALAEGNIQLYKPSHDQRFGFRDLQARIRYSHLIYGYPLDQNRGSCFCIDYDFNVHMIVYDKLTKETKFALITQLIKPLVGLPGFTEPKSSVPLEPQMPSAIAVSKELLVATNGVGDIELIGFEEKDGNLLGTSLGAVAYTGTGTEGISPVPCVLLAARQIKSTIILVVYSRAASTPSDTMSIAAEFHIATLKLHLPTEHTKRLDDGSFVLELDTMHIQKGAEVPVYCAITPSGQQIILGSEVKYNTVHPVQEQDEPMEEAVDPPSPKQPSYQWTQDGADITLQFQLPANTPKSAIHCNFVVDHLSLIVKDTAISFPYRKLWGTVQPDESTWTIDKDGLLTLFMTKTDERTRWPQLFDQDDGVLETLSATALSNITQQLDRFTSEPDTNMSSSFVHPSQHPAATDMDEDVDDEGTPVVFSVYQNSSGRVVDEFHSGAYRYVSQSFWHPHLPSICLQMDVDGLVFSLTETEDGSIEIQHEDTVHAFAFVQASKRDARFIHIDPECHFASIVESSRNAYIYYHHQDKRLIEQQALVDLTQGSQVDIVGVQRIFDNTLMVLTESHVVILHL</sequence>
<comment type="caution">
    <text evidence="8">The sequence shown here is derived from an EMBL/GenBank/DDBJ whole genome shotgun (WGS) entry which is preliminary data.</text>
</comment>
<dbReference type="GO" id="GO:0005634">
    <property type="term" value="C:nucleus"/>
    <property type="evidence" value="ECO:0007669"/>
    <property type="project" value="UniProtKB-SubCell"/>
</dbReference>
<evidence type="ECO:0000256" key="5">
    <source>
        <dbReference type="ARBA" id="ARBA00023242"/>
    </source>
</evidence>
<evidence type="ECO:0000256" key="3">
    <source>
        <dbReference type="ARBA" id="ARBA00018915"/>
    </source>
</evidence>
<dbReference type="InterPro" id="IPR008978">
    <property type="entry name" value="HSP20-like_chaperone"/>
</dbReference>
<evidence type="ECO:0000313" key="9">
    <source>
        <dbReference type="Proteomes" id="UP000093000"/>
    </source>
</evidence>
<dbReference type="AlphaFoldDB" id="A0A1C7NRC7"/>
<dbReference type="InterPro" id="IPR007052">
    <property type="entry name" value="CS_dom"/>
</dbReference>
<dbReference type="OrthoDB" id="428655at2759"/>
<evidence type="ECO:0000313" key="8">
    <source>
        <dbReference type="EMBL" id="OBZ91653.1"/>
    </source>
</evidence>
<dbReference type="InParanoid" id="A0A1C7NRC7"/>
<feature type="compositionally biased region" description="Polar residues" evidence="6">
    <location>
        <begin position="421"/>
        <end position="430"/>
    </location>
</feature>
<reference evidence="8 9" key="1">
    <citation type="submission" date="2016-03" db="EMBL/GenBank/DDBJ databases">
        <title>Choanephora cucurbitarum.</title>
        <authorList>
            <person name="Min B."/>
            <person name="Park H."/>
            <person name="Park J.-H."/>
            <person name="Shin H.-D."/>
            <person name="Choi I.-G."/>
        </authorList>
    </citation>
    <scope>NUCLEOTIDE SEQUENCE [LARGE SCALE GENOMIC DNA]</scope>
    <source>
        <strain evidence="8 9">KUS-F28377</strain>
    </source>
</reference>
<name>A0A1C7NRC7_9FUNG</name>
<dbReference type="PANTHER" id="PTHR21664">
    <property type="entry name" value="CHRONIC MYELOGENOUS LEUKEMIA TUMOR ANTIGEN 66"/>
    <property type="match status" value="1"/>
</dbReference>
<evidence type="ECO:0000256" key="2">
    <source>
        <dbReference type="ARBA" id="ARBA00004496"/>
    </source>
</evidence>
<dbReference type="PROSITE" id="PS51203">
    <property type="entry name" value="CS"/>
    <property type="match status" value="1"/>
</dbReference>
<dbReference type="Proteomes" id="UP000093000">
    <property type="component" value="Unassembled WGS sequence"/>
</dbReference>
<evidence type="ECO:0000256" key="4">
    <source>
        <dbReference type="ARBA" id="ARBA00022490"/>
    </source>
</evidence>
<evidence type="ECO:0000256" key="1">
    <source>
        <dbReference type="ARBA" id="ARBA00004123"/>
    </source>
</evidence>
<dbReference type="STRING" id="101091.A0A1C7NRC7"/>
<dbReference type="GO" id="GO:0005737">
    <property type="term" value="C:cytoplasm"/>
    <property type="evidence" value="ECO:0007669"/>
    <property type="project" value="UniProtKB-SubCell"/>
</dbReference>
<keyword evidence="4" id="KW-0963">Cytoplasm</keyword>
<proteinExistence type="predicted"/>
<organism evidence="8 9">
    <name type="scientific">Choanephora cucurbitarum</name>
    <dbReference type="NCBI Taxonomy" id="101091"/>
    <lineage>
        <taxon>Eukaryota</taxon>
        <taxon>Fungi</taxon>
        <taxon>Fungi incertae sedis</taxon>
        <taxon>Mucoromycota</taxon>
        <taxon>Mucoromycotina</taxon>
        <taxon>Mucoromycetes</taxon>
        <taxon>Mucorales</taxon>
        <taxon>Mucorineae</taxon>
        <taxon>Choanephoraceae</taxon>
        <taxon>Choanephoroideae</taxon>
        <taxon>Choanephora</taxon>
    </lineage>
</organism>
<feature type="domain" description="CS" evidence="7">
    <location>
        <begin position="301"/>
        <end position="391"/>
    </location>
</feature>
<accession>A0A1C7NRC7</accession>
<dbReference type="PANTHER" id="PTHR21664:SF1">
    <property type="entry name" value="NUDC DOMAIN-CONTAINING PROTEIN 1"/>
    <property type="match status" value="1"/>
</dbReference>
<dbReference type="EMBL" id="LUGH01000006">
    <property type="protein sequence ID" value="OBZ91653.1"/>
    <property type="molecule type" value="Genomic_DNA"/>
</dbReference>
<keyword evidence="9" id="KW-1185">Reference proteome</keyword>
<feature type="region of interest" description="Disordered" evidence="6">
    <location>
        <begin position="421"/>
        <end position="444"/>
    </location>
</feature>